<reference evidence="1" key="1">
    <citation type="journal article" date="2021" name="Open Biol.">
        <title>Shared evolutionary footprints suggest mitochondrial oxidative damage underlies multiple complex I losses in fungi.</title>
        <authorList>
            <person name="Schikora-Tamarit M.A."/>
            <person name="Marcet-Houben M."/>
            <person name="Nosek J."/>
            <person name="Gabaldon T."/>
        </authorList>
    </citation>
    <scope>NUCLEOTIDE SEQUENCE</scope>
    <source>
        <strain evidence="1">CBS6075</strain>
    </source>
</reference>
<dbReference type="EMBL" id="JAEUBE010000366">
    <property type="protein sequence ID" value="KAH3663690.1"/>
    <property type="molecule type" value="Genomic_DNA"/>
</dbReference>
<dbReference type="GeneID" id="70237055"/>
<organism evidence="1 2">
    <name type="scientific">Ogataea philodendri</name>
    <dbReference type="NCBI Taxonomy" id="1378263"/>
    <lineage>
        <taxon>Eukaryota</taxon>
        <taxon>Fungi</taxon>
        <taxon>Dikarya</taxon>
        <taxon>Ascomycota</taxon>
        <taxon>Saccharomycotina</taxon>
        <taxon>Pichiomycetes</taxon>
        <taxon>Pichiales</taxon>
        <taxon>Pichiaceae</taxon>
        <taxon>Ogataea</taxon>
    </lineage>
</organism>
<gene>
    <name evidence="1" type="ORF">OGAPHI_005091</name>
</gene>
<evidence type="ECO:0000313" key="1">
    <source>
        <dbReference type="EMBL" id="KAH3663690.1"/>
    </source>
</evidence>
<protein>
    <submittedName>
        <fullName evidence="1">Uncharacterized protein</fullName>
    </submittedName>
</protein>
<evidence type="ECO:0000313" key="2">
    <source>
        <dbReference type="Proteomes" id="UP000769157"/>
    </source>
</evidence>
<dbReference type="RefSeq" id="XP_046060026.1">
    <property type="nucleotide sequence ID" value="XM_046206240.1"/>
</dbReference>
<dbReference type="AlphaFoldDB" id="A0A9P8P1R4"/>
<sequence length="102" mass="11315">MSPGSGVVSVDCWFEFNMYGGRNRPKIFMSNWSIGPGTYLYLEFGSWGEIAGGTAPTLPTSAADRSNVRSNDGRFRLMPVDTPSMKFTPFTMLLISEFCILE</sequence>
<dbReference type="Proteomes" id="UP000769157">
    <property type="component" value="Unassembled WGS sequence"/>
</dbReference>
<reference evidence="1" key="2">
    <citation type="submission" date="2021-01" db="EMBL/GenBank/DDBJ databases">
        <authorList>
            <person name="Schikora-Tamarit M.A."/>
        </authorList>
    </citation>
    <scope>NUCLEOTIDE SEQUENCE</scope>
    <source>
        <strain evidence="1">CBS6075</strain>
    </source>
</reference>
<proteinExistence type="predicted"/>
<comment type="caution">
    <text evidence="1">The sequence shown here is derived from an EMBL/GenBank/DDBJ whole genome shotgun (WGS) entry which is preliminary data.</text>
</comment>
<accession>A0A9P8P1R4</accession>
<name>A0A9P8P1R4_9ASCO</name>
<keyword evidence="2" id="KW-1185">Reference proteome</keyword>